<proteinExistence type="predicted"/>
<keyword evidence="3" id="KW-1185">Reference proteome</keyword>
<name>A0A6F8PQR9_9GAMM</name>
<dbReference type="Proteomes" id="UP000501466">
    <property type="component" value="Chromosome"/>
</dbReference>
<dbReference type="RefSeq" id="WP_173292173.1">
    <property type="nucleotide sequence ID" value="NZ_AP021888.1"/>
</dbReference>
<organism evidence="2 3">
    <name type="scientific">Thiosulfativibrio zosterae</name>
    <dbReference type="NCBI Taxonomy" id="2675053"/>
    <lineage>
        <taxon>Bacteria</taxon>
        <taxon>Pseudomonadati</taxon>
        <taxon>Pseudomonadota</taxon>
        <taxon>Gammaproteobacteria</taxon>
        <taxon>Thiotrichales</taxon>
        <taxon>Piscirickettsiaceae</taxon>
        <taxon>Thiosulfativibrio</taxon>
    </lineage>
</organism>
<accession>A0A6F8PQR9</accession>
<feature type="transmembrane region" description="Helical" evidence="1">
    <location>
        <begin position="65"/>
        <end position="85"/>
    </location>
</feature>
<keyword evidence="1" id="KW-0472">Membrane</keyword>
<dbReference type="AlphaFoldDB" id="A0A6F8PQR9"/>
<reference evidence="3" key="1">
    <citation type="submission" date="2019-11" db="EMBL/GenBank/DDBJ databases">
        <title>Isolation and characterization of two novel species in the genus Thiomicrorhabdus.</title>
        <authorList>
            <person name="Mochizuki J."/>
            <person name="Kojima H."/>
            <person name="Fukui M."/>
        </authorList>
    </citation>
    <scope>NUCLEOTIDE SEQUENCE [LARGE SCALE GENOMIC DNA]</scope>
    <source>
        <strain evidence="3">AkT22</strain>
    </source>
</reference>
<keyword evidence="1" id="KW-1133">Transmembrane helix</keyword>
<keyword evidence="1" id="KW-0812">Transmembrane</keyword>
<evidence type="ECO:0000256" key="1">
    <source>
        <dbReference type="SAM" id="Phobius"/>
    </source>
</evidence>
<dbReference type="KEGG" id="tzo:THMIRHAT_22050"/>
<protein>
    <submittedName>
        <fullName evidence="2">Uncharacterized protein</fullName>
    </submittedName>
</protein>
<evidence type="ECO:0000313" key="3">
    <source>
        <dbReference type="Proteomes" id="UP000501466"/>
    </source>
</evidence>
<gene>
    <name evidence="2" type="ORF">THMIRHAT_22050</name>
</gene>
<feature type="transmembrane region" description="Helical" evidence="1">
    <location>
        <begin position="25"/>
        <end position="45"/>
    </location>
</feature>
<sequence length="439" mass="50184">MSRATKQTSQTTQQGGEFLRFKKGIWQFVILSSILFSGATALFLTVPGLEATVGFERWGDLADSFNLILGLPIAFAGAYVAIIIAQRATDIAERQQTQDNFNYYQGLHEEVIDNYFAIAKATSRLVSASNRFEETFNGVLQQHTQNKYRVISFLDDEQLQKFIAKLLDKNVDGLTDRLENHYEQVKEAILDFTETLDEAFKHAIVNETWLLSNEDKAKHSLVLKALLNEGLMGQDNHPTNFANWLINAKDDILERLDLQVTNAQNDTHPLLPYCYYLAKLNDLDNQQWQLKEAHKEVLLAGYFLLVRPRENQKGFFNLGCLLLLDLLNAMPSSQHVALAFAQRRAQMLQIQDNTQTSTGLSQAQHEFTQLDDKTKQLFIRLAENVQLGHYAPRIRRAYDWLNSHIDQTALPFLDIQLELHSKASDYEDTLSLKLEKSEN</sequence>
<dbReference type="EMBL" id="AP021888">
    <property type="protein sequence ID" value="BBP44459.1"/>
    <property type="molecule type" value="Genomic_DNA"/>
</dbReference>
<evidence type="ECO:0000313" key="2">
    <source>
        <dbReference type="EMBL" id="BBP44459.1"/>
    </source>
</evidence>